<keyword evidence="8" id="KW-1185">Reference proteome</keyword>
<organism evidence="7 8">
    <name type="scientific">Bradyrhizobium denitrificans</name>
    <dbReference type="NCBI Taxonomy" id="2734912"/>
    <lineage>
        <taxon>Bacteria</taxon>
        <taxon>Pseudomonadati</taxon>
        <taxon>Pseudomonadota</taxon>
        <taxon>Alphaproteobacteria</taxon>
        <taxon>Hyphomicrobiales</taxon>
        <taxon>Nitrobacteraceae</taxon>
        <taxon>Bradyrhizobium</taxon>
    </lineage>
</organism>
<evidence type="ECO:0000256" key="5">
    <source>
        <dbReference type="ARBA" id="ARBA00023163"/>
    </source>
</evidence>
<keyword evidence="3" id="KW-0805">Transcription regulation</keyword>
<comment type="similarity">
    <text evidence="2">Belongs to the LysR transcriptional regulatory family.</text>
</comment>
<reference evidence="8" key="1">
    <citation type="journal article" date="2021" name="ISME J.">
        <title>Evolutionary origin and ecological implication of a unique nif island in free-living Bradyrhizobium lineages.</title>
        <authorList>
            <person name="Tao J."/>
        </authorList>
    </citation>
    <scope>NUCLEOTIDE SEQUENCE [LARGE SCALE GENOMIC DNA]</scope>
    <source>
        <strain evidence="8">SZCCT0094</strain>
    </source>
</reference>
<keyword evidence="4" id="KW-0238">DNA-binding</keyword>
<evidence type="ECO:0000256" key="2">
    <source>
        <dbReference type="ARBA" id="ARBA00009437"/>
    </source>
</evidence>
<dbReference type="Gene3D" id="3.40.190.290">
    <property type="match status" value="1"/>
</dbReference>
<dbReference type="Pfam" id="PF03466">
    <property type="entry name" value="LysR_substrate"/>
    <property type="match status" value="1"/>
</dbReference>
<dbReference type="InterPro" id="IPR005119">
    <property type="entry name" value="LysR_subst-bd"/>
</dbReference>
<proteinExistence type="inferred from homology"/>
<dbReference type="RefSeq" id="WP_012045091.1">
    <property type="nucleotide sequence ID" value="NZ_JABFDP010000017.1"/>
</dbReference>
<dbReference type="Gene3D" id="1.10.10.10">
    <property type="entry name" value="Winged helix-like DNA-binding domain superfamily/Winged helix DNA-binding domain"/>
    <property type="match status" value="1"/>
</dbReference>
<accession>A0ABS5GDZ9</accession>
<evidence type="ECO:0000259" key="6">
    <source>
        <dbReference type="PROSITE" id="PS50931"/>
    </source>
</evidence>
<dbReference type="InterPro" id="IPR036388">
    <property type="entry name" value="WH-like_DNA-bd_sf"/>
</dbReference>
<name>A0ABS5GDZ9_9BRAD</name>
<dbReference type="Proteomes" id="UP001314635">
    <property type="component" value="Unassembled WGS sequence"/>
</dbReference>
<gene>
    <name evidence="7" type="ORF">JQ619_27775</name>
</gene>
<feature type="domain" description="HTH lysR-type" evidence="6">
    <location>
        <begin position="6"/>
        <end position="63"/>
    </location>
</feature>
<dbReference type="PANTHER" id="PTHR30419">
    <property type="entry name" value="HTH-TYPE TRANSCRIPTIONAL REGULATOR YBHD"/>
    <property type="match status" value="1"/>
</dbReference>
<evidence type="ECO:0000313" key="8">
    <source>
        <dbReference type="Proteomes" id="UP001314635"/>
    </source>
</evidence>
<evidence type="ECO:0000313" key="7">
    <source>
        <dbReference type="EMBL" id="MBR1139562.1"/>
    </source>
</evidence>
<dbReference type="Pfam" id="PF00126">
    <property type="entry name" value="HTH_1"/>
    <property type="match status" value="1"/>
</dbReference>
<keyword evidence="5" id="KW-0804">Transcription</keyword>
<evidence type="ECO:0000256" key="3">
    <source>
        <dbReference type="ARBA" id="ARBA00023015"/>
    </source>
</evidence>
<dbReference type="InterPro" id="IPR000847">
    <property type="entry name" value="LysR_HTH_N"/>
</dbReference>
<dbReference type="EMBL" id="JAFCLK010000030">
    <property type="protein sequence ID" value="MBR1139562.1"/>
    <property type="molecule type" value="Genomic_DNA"/>
</dbReference>
<evidence type="ECO:0000256" key="4">
    <source>
        <dbReference type="ARBA" id="ARBA00023125"/>
    </source>
</evidence>
<dbReference type="PROSITE" id="PS50931">
    <property type="entry name" value="HTH_LYSR"/>
    <property type="match status" value="1"/>
</dbReference>
<comment type="function">
    <text evidence="1">NodD regulates the expression of the nodABCFE genes which encode other nodulation proteins. NodD is also a negative regulator of its own expression. Binds flavonoids as inducers.</text>
</comment>
<dbReference type="SUPFAM" id="SSF46785">
    <property type="entry name" value="Winged helix' DNA-binding domain"/>
    <property type="match status" value="1"/>
</dbReference>
<dbReference type="PANTHER" id="PTHR30419:SF8">
    <property type="entry name" value="NITROGEN ASSIMILATION TRANSCRIPTIONAL ACTIVATOR-RELATED"/>
    <property type="match status" value="1"/>
</dbReference>
<dbReference type="InterPro" id="IPR036390">
    <property type="entry name" value="WH_DNA-bd_sf"/>
</dbReference>
<dbReference type="SUPFAM" id="SSF53850">
    <property type="entry name" value="Periplasmic binding protein-like II"/>
    <property type="match status" value="1"/>
</dbReference>
<sequence>MSAVLLDHHRLQYLHEAVRLGSVRAAAEALDINASVVSRQIALLEKELGLSLIERLSRGIRATEAGALLVERFRKWEADQADTVAKLRELQGLKRGHVDIVLGEGFVSDLMSGPLGRFWLRHPDLTMAFDLAGTNEVVNAVAEDRYHIGLVFNPSADPRIRVATASRQPLCAILPPGHALAGLNRPLRLHELVDHPLGLMHPSYGTRQILAMAEAAERIALAPKLTTSSINVLRHFVKSGLGLTLLPAFSIAADLADGSLAAIPIDNRLLSSSEACVITRRGRELPHAAGQLLRFLSGQMRAFRAGEPAAKMKPRATRR</sequence>
<protein>
    <submittedName>
        <fullName evidence="7">LysR family transcriptional regulator</fullName>
    </submittedName>
</protein>
<comment type="caution">
    <text evidence="7">The sequence shown here is derived from an EMBL/GenBank/DDBJ whole genome shotgun (WGS) entry which is preliminary data.</text>
</comment>
<dbReference type="InterPro" id="IPR050950">
    <property type="entry name" value="HTH-type_LysR_regulators"/>
</dbReference>
<evidence type="ECO:0000256" key="1">
    <source>
        <dbReference type="ARBA" id="ARBA00003502"/>
    </source>
</evidence>